<dbReference type="PANTHER" id="PTHR23264">
    <property type="entry name" value="NUCLEOTIDE-BINDING PROTEIN NBP35 YEAST -RELATED"/>
    <property type="match status" value="1"/>
</dbReference>
<gene>
    <name evidence="9" type="ORF">ENV62_03745</name>
</gene>
<dbReference type="SUPFAM" id="SSF52540">
    <property type="entry name" value="P-loop containing nucleoside triphosphate hydrolases"/>
    <property type="match status" value="1"/>
</dbReference>
<evidence type="ECO:0000256" key="3">
    <source>
        <dbReference type="ARBA" id="ARBA00022840"/>
    </source>
</evidence>
<dbReference type="EMBL" id="DTHB01000028">
    <property type="protein sequence ID" value="HGB14337.1"/>
    <property type="molecule type" value="Genomic_DNA"/>
</dbReference>
<comment type="similarity">
    <text evidence="6">Belongs to the Mrp/NBP35 ATP-binding proteins family.</text>
</comment>
<reference evidence="9" key="1">
    <citation type="journal article" date="2020" name="mSystems">
        <title>Genome- and Community-Level Interaction Insights into Carbon Utilization and Element Cycling Functions of Hydrothermarchaeota in Hydrothermal Sediment.</title>
        <authorList>
            <person name="Zhou Z."/>
            <person name="Liu Y."/>
            <person name="Xu W."/>
            <person name="Pan J."/>
            <person name="Luo Z.H."/>
            <person name="Li M."/>
        </authorList>
    </citation>
    <scope>NUCLEOTIDE SEQUENCE [LARGE SCALE GENOMIC DNA]</scope>
    <source>
        <strain evidence="9">SpSt-776</strain>
    </source>
</reference>
<evidence type="ECO:0000256" key="5">
    <source>
        <dbReference type="ARBA" id="ARBA00023014"/>
    </source>
</evidence>
<dbReference type="GO" id="GO:0005524">
    <property type="term" value="F:ATP binding"/>
    <property type="evidence" value="ECO:0007669"/>
    <property type="project" value="UniProtKB-UniRule"/>
</dbReference>
<dbReference type="InterPro" id="IPR027417">
    <property type="entry name" value="P-loop_NTPase"/>
</dbReference>
<evidence type="ECO:0000313" key="9">
    <source>
        <dbReference type="EMBL" id="HGB14337.1"/>
    </source>
</evidence>
<dbReference type="Gene3D" id="3.30.420.130">
    <property type="entry name" value="Dinitrogenase iron-molybdenum cofactor biosynthesis domain"/>
    <property type="match status" value="1"/>
</dbReference>
<dbReference type="CDD" id="cd00851">
    <property type="entry name" value="MTH1175"/>
    <property type="match status" value="1"/>
</dbReference>
<comment type="subunit">
    <text evidence="6">Homodimer.</text>
</comment>
<keyword evidence="5 6" id="KW-0411">Iron-sulfur</keyword>
<dbReference type="InterPro" id="IPR033913">
    <property type="entry name" value="MTH1175_dom"/>
</dbReference>
<dbReference type="GO" id="GO:0005829">
    <property type="term" value="C:cytosol"/>
    <property type="evidence" value="ECO:0007669"/>
    <property type="project" value="TreeGrafter"/>
</dbReference>
<feature type="domain" description="Dinitrogenase iron-molybdenum cofactor biosynthesis" evidence="8">
    <location>
        <begin position="316"/>
        <end position="403"/>
    </location>
</feature>
<evidence type="ECO:0000256" key="2">
    <source>
        <dbReference type="ARBA" id="ARBA00022741"/>
    </source>
</evidence>
<comment type="function">
    <text evidence="6">Binds and transfers iron-sulfur (Fe-S) clusters to target apoproteins. Can hydrolyze ATP.</text>
</comment>
<dbReference type="PROSITE" id="PS01215">
    <property type="entry name" value="MRP"/>
    <property type="match status" value="1"/>
</dbReference>
<evidence type="ECO:0000259" key="8">
    <source>
        <dbReference type="Pfam" id="PF02579"/>
    </source>
</evidence>
<dbReference type="GO" id="GO:0046872">
    <property type="term" value="F:metal ion binding"/>
    <property type="evidence" value="ECO:0007669"/>
    <property type="project" value="UniProtKB-KW"/>
</dbReference>
<dbReference type="AlphaFoldDB" id="A0A7C3WSP1"/>
<name>A0A7C3WSP1_9BACT</name>
<dbReference type="Pfam" id="PF02579">
    <property type="entry name" value="Nitro_FeMo-Co"/>
    <property type="match status" value="1"/>
</dbReference>
<dbReference type="InterPro" id="IPR019591">
    <property type="entry name" value="Mrp/NBP35_ATP-bd"/>
</dbReference>
<evidence type="ECO:0000256" key="6">
    <source>
        <dbReference type="HAMAP-Rule" id="MF_02040"/>
    </source>
</evidence>
<dbReference type="InterPro" id="IPR000808">
    <property type="entry name" value="Mrp-like_CS"/>
</dbReference>
<dbReference type="Gene3D" id="3.40.50.300">
    <property type="entry name" value="P-loop containing nucleotide triphosphate hydrolases"/>
    <property type="match status" value="1"/>
</dbReference>
<evidence type="ECO:0000256" key="7">
    <source>
        <dbReference type="SAM" id="MobiDB-lite"/>
    </source>
</evidence>
<dbReference type="GO" id="GO:0016887">
    <property type="term" value="F:ATP hydrolysis activity"/>
    <property type="evidence" value="ECO:0007669"/>
    <property type="project" value="UniProtKB-UniRule"/>
</dbReference>
<dbReference type="GO" id="GO:0140663">
    <property type="term" value="F:ATP-dependent FeS chaperone activity"/>
    <property type="evidence" value="ECO:0007669"/>
    <property type="project" value="InterPro"/>
</dbReference>
<feature type="binding site" evidence="6">
    <location>
        <begin position="43"/>
        <end position="50"/>
    </location>
    <ligand>
        <name>ATP</name>
        <dbReference type="ChEBI" id="CHEBI:30616"/>
    </ligand>
</feature>
<dbReference type="GO" id="GO:0016226">
    <property type="term" value="P:iron-sulfur cluster assembly"/>
    <property type="evidence" value="ECO:0007669"/>
    <property type="project" value="InterPro"/>
</dbReference>
<keyword evidence="1 6" id="KW-0479">Metal-binding</keyword>
<protein>
    <recommendedName>
        <fullName evidence="6">Iron-sulfur cluster carrier protein</fullName>
    </recommendedName>
</protein>
<keyword evidence="6" id="KW-0378">Hydrolase</keyword>
<dbReference type="GO" id="GO:0051536">
    <property type="term" value="F:iron-sulfur cluster binding"/>
    <property type="evidence" value="ECO:0007669"/>
    <property type="project" value="UniProtKB-UniRule"/>
</dbReference>
<accession>A0A7C3WSP1</accession>
<proteinExistence type="inferred from homology"/>
<evidence type="ECO:0000256" key="1">
    <source>
        <dbReference type="ARBA" id="ARBA00022723"/>
    </source>
</evidence>
<dbReference type="Pfam" id="PF10609">
    <property type="entry name" value="ParA"/>
    <property type="match status" value="1"/>
</dbReference>
<dbReference type="CDD" id="cd02037">
    <property type="entry name" value="Mrp_NBP35"/>
    <property type="match status" value="1"/>
</dbReference>
<organism evidence="9">
    <name type="scientific">Desulfobacca acetoxidans</name>
    <dbReference type="NCBI Taxonomy" id="60893"/>
    <lineage>
        <taxon>Bacteria</taxon>
        <taxon>Pseudomonadati</taxon>
        <taxon>Thermodesulfobacteriota</taxon>
        <taxon>Desulfobaccia</taxon>
        <taxon>Desulfobaccales</taxon>
        <taxon>Desulfobaccaceae</taxon>
        <taxon>Desulfobacca</taxon>
    </lineage>
</organism>
<comment type="caution">
    <text evidence="9">The sequence shown here is derived from an EMBL/GenBank/DDBJ whole genome shotgun (WGS) entry which is preliminary data.</text>
</comment>
<dbReference type="InterPro" id="IPR003731">
    <property type="entry name" value="Di-Nase_FeMo-co_biosynth"/>
</dbReference>
<keyword evidence="2 6" id="KW-0547">Nucleotide-binding</keyword>
<dbReference type="HAMAP" id="MF_02040">
    <property type="entry name" value="Mrp_NBP35"/>
    <property type="match status" value="1"/>
</dbReference>
<keyword evidence="3 6" id="KW-0067">ATP-binding</keyword>
<dbReference type="FunFam" id="3.40.50.300:FF:001119">
    <property type="entry name" value="Iron-sulfur cluster carrier protein"/>
    <property type="match status" value="1"/>
</dbReference>
<dbReference type="InterPro" id="IPR033756">
    <property type="entry name" value="YlxH/NBP35"/>
</dbReference>
<keyword evidence="4 6" id="KW-0408">Iron</keyword>
<dbReference type="NCBIfam" id="NF041136">
    <property type="entry name" value="MrpORP"/>
    <property type="match status" value="1"/>
</dbReference>
<sequence>MGTCHSRQCGSGGGKAHHQEMPDEPRLKEQLQQIRHKLLVMSGKGGVGKTSMAVYLALGLANRGYHVGLLDVDLHGPDTARMLGIADKLAFDEKNYIIPHPYDAHLGVVSIEGLMANRDEAVIWRGPLKHSYIRQAISQVKWGNLDFLVIDSPPGTGDEPLSVAQTIVGAQAIIVTTPQEVSLADVRKAINFCRKVGLPILGLVENMSGLICPRCGEEIPLFSKGGGGKTAAMMGVPLLASIPFDLRVVQSGDAGRPLTEAVDSPFIKAMGRLLDDVEKRLKAPGEEKFTDKITAAEAGVTPEGRTFKVAVPVADGVLCNHFGHCEKFAVLQVVDGQVGAAELHVPPPHEPGVLPRWLGELGVNLIIAGGMGQRALSLFTEQGIRVITGAPNLAPDTLVKQYLAGNLVTGPNVCDH</sequence>
<dbReference type="PANTHER" id="PTHR23264:SF19">
    <property type="entry name" value="CYTOSOLIC FE-S CLUSTER ASSEMBLY FACTOR NUBP2"/>
    <property type="match status" value="1"/>
</dbReference>
<dbReference type="InterPro" id="IPR036105">
    <property type="entry name" value="DiNase_FeMo-co_biosyn_sf"/>
</dbReference>
<feature type="region of interest" description="Disordered" evidence="7">
    <location>
        <begin position="1"/>
        <end position="23"/>
    </location>
</feature>
<dbReference type="SUPFAM" id="SSF53146">
    <property type="entry name" value="Nitrogenase accessory factor-like"/>
    <property type="match status" value="1"/>
</dbReference>
<evidence type="ECO:0000256" key="4">
    <source>
        <dbReference type="ARBA" id="ARBA00023004"/>
    </source>
</evidence>